<organism evidence="16">
    <name type="scientific">Peptoniphilus harei</name>
    <dbReference type="NCBI Taxonomy" id="54005"/>
    <lineage>
        <taxon>Bacteria</taxon>
        <taxon>Bacillati</taxon>
        <taxon>Bacillota</taxon>
        <taxon>Tissierellia</taxon>
        <taxon>Tissierellales</taxon>
        <taxon>Peptoniphilaceae</taxon>
        <taxon>Peptoniphilus</taxon>
    </lineage>
</organism>
<dbReference type="InterPro" id="IPR014013">
    <property type="entry name" value="Helic_SF1/SF2_ATP-bd_DinG/Rad3"/>
</dbReference>
<evidence type="ECO:0000256" key="4">
    <source>
        <dbReference type="ARBA" id="ARBA00022763"/>
    </source>
</evidence>
<dbReference type="PANTHER" id="PTHR11472:SF34">
    <property type="entry name" value="REGULATOR OF TELOMERE ELONGATION HELICASE 1"/>
    <property type="match status" value="1"/>
</dbReference>
<dbReference type="GO" id="GO:0003677">
    <property type="term" value="F:DNA binding"/>
    <property type="evidence" value="ECO:0007669"/>
    <property type="project" value="UniProtKB-KW"/>
</dbReference>
<keyword evidence="11" id="KW-0234">DNA repair</keyword>
<dbReference type="SUPFAM" id="SSF52540">
    <property type="entry name" value="P-loop containing nucleoside triphosphate hydrolases"/>
    <property type="match status" value="2"/>
</dbReference>
<dbReference type="SMART" id="SM00491">
    <property type="entry name" value="HELICc2"/>
    <property type="match status" value="1"/>
</dbReference>
<evidence type="ECO:0000259" key="15">
    <source>
        <dbReference type="PROSITE" id="PS51193"/>
    </source>
</evidence>
<evidence type="ECO:0000256" key="7">
    <source>
        <dbReference type="ARBA" id="ARBA00022840"/>
    </source>
</evidence>
<dbReference type="InterPro" id="IPR011604">
    <property type="entry name" value="PDDEXK-like_dom_sf"/>
</dbReference>
<sequence length="766" mass="90055">MKEVRISVRNLIEFVKRSGDIDRRFFSNKRAVEGIRAHQKIQREYSKDFLTEVFLRTTEEIEGINFTVEGRADGIEVTDQVTVDEIKSTTRELEDLEKEENIMHWAQAKCYAYIYAKDHELDEINVMLTYYQLESEEILNIKKTFSFGEVRDFFMGTLVEYLEFSKRIVEWKDTRDESIKKLKFPFKSFRKGQRELSVAVYNTIDDQNKLFVEAPTGIGKSISTIFPTIKAMGEDKIDKAFYLVARSTGKNAAKDALERLLNKKLRLKLTIVTAKDKICINDKVACNPKDCPYAKGHFDRVNDAIIDIFDACDNFTRENIEKFARLHMVCPFEYQLDLLDFSDFIVCDYNYIFDPTVYLKRFFENSMLRFTLLVDESHNLLERGREMYSAEVSIPDLERLREMLPKKRKAARKHLTNALEEFQKLDPRKTFYSYESFIGFNGEVEKTVFSMNDFLTKDKDQENYEEVLDIYFSLFNYIKILEYYNKDFVSIKDEDKIRIKSLDIAPIFQNILRAPRSSVFFSATLNPIKYYGKLLGADEETSYYKIESPFDPNNLLVLRNNKISTVYRDREESIDEIIENLREFSQDDGNYIFFFPSYSYMEAVYDRYVEIDGEAIKQEREMTEGEREEFLNNFTFSSSTRAFAVMGGVFSEGIDLIGERLRGVAIISVGLPGLSYERNILKSHFQKKYSRGYEYAYIYPGMIKVIQSAGRVIRTEDDRGKILLIDKRFSLEPYKLLLPHHWQIFDFEKLEEMEAILKNFTKEKGI</sequence>
<evidence type="ECO:0000256" key="14">
    <source>
        <dbReference type="SAM" id="Coils"/>
    </source>
</evidence>
<dbReference type="GO" id="GO:0016818">
    <property type="term" value="F:hydrolase activity, acting on acid anhydrides, in phosphorus-containing anhydrides"/>
    <property type="evidence" value="ECO:0007669"/>
    <property type="project" value="InterPro"/>
</dbReference>
<evidence type="ECO:0000256" key="5">
    <source>
        <dbReference type="ARBA" id="ARBA00022801"/>
    </source>
</evidence>
<evidence type="ECO:0000256" key="13">
    <source>
        <dbReference type="ARBA" id="ARBA00038058"/>
    </source>
</evidence>
<keyword evidence="10" id="KW-0238">DNA-binding</keyword>
<dbReference type="InterPro" id="IPR045028">
    <property type="entry name" value="DinG/Rad3-like"/>
</dbReference>
<dbReference type="SMART" id="SM00488">
    <property type="entry name" value="DEXDc2"/>
    <property type="match status" value="1"/>
</dbReference>
<keyword evidence="7" id="KW-0067">ATP-binding</keyword>
<evidence type="ECO:0000313" key="17">
    <source>
        <dbReference type="Proteomes" id="UP000070174"/>
    </source>
</evidence>
<dbReference type="GO" id="GO:0051539">
    <property type="term" value="F:4 iron, 4 sulfur cluster binding"/>
    <property type="evidence" value="ECO:0007669"/>
    <property type="project" value="UniProtKB-KW"/>
</dbReference>
<evidence type="ECO:0000256" key="11">
    <source>
        <dbReference type="ARBA" id="ARBA00023204"/>
    </source>
</evidence>
<gene>
    <name evidence="16" type="ORF">HMPREF3229_00311</name>
</gene>
<keyword evidence="6" id="KW-0347">Helicase</keyword>
<keyword evidence="3" id="KW-0547">Nucleotide-binding</keyword>
<keyword evidence="12" id="KW-0413">Isomerase</keyword>
<dbReference type="EMBL" id="LRQE01000006">
    <property type="protein sequence ID" value="KXA31589.1"/>
    <property type="molecule type" value="Genomic_DNA"/>
</dbReference>
<reference evidence="16 17" key="1">
    <citation type="submission" date="2016-01" db="EMBL/GenBank/DDBJ databases">
        <authorList>
            <person name="Oliw E.H."/>
        </authorList>
    </citation>
    <scope>NUCLEOTIDE SEQUENCE [LARGE SCALE GENOMIC DNA]</scope>
    <source>
        <strain evidence="16 17">CMW7756A</strain>
    </source>
</reference>
<keyword evidence="14" id="KW-0175">Coiled coil</keyword>
<evidence type="ECO:0000256" key="1">
    <source>
        <dbReference type="ARBA" id="ARBA00022485"/>
    </source>
</evidence>
<evidence type="ECO:0000256" key="10">
    <source>
        <dbReference type="ARBA" id="ARBA00023125"/>
    </source>
</evidence>
<dbReference type="AlphaFoldDB" id="A0A133PRZ5"/>
<evidence type="ECO:0000256" key="12">
    <source>
        <dbReference type="ARBA" id="ARBA00023235"/>
    </source>
</evidence>
<accession>A0A133PRZ5</accession>
<feature type="coiled-coil region" evidence="14">
    <location>
        <begin position="250"/>
        <end position="277"/>
    </location>
</feature>
<dbReference type="PROSITE" id="PS51193">
    <property type="entry name" value="HELICASE_ATP_BIND_2"/>
    <property type="match status" value="1"/>
</dbReference>
<dbReference type="Proteomes" id="UP000070174">
    <property type="component" value="Unassembled WGS sequence"/>
</dbReference>
<evidence type="ECO:0000256" key="9">
    <source>
        <dbReference type="ARBA" id="ARBA00023014"/>
    </source>
</evidence>
<dbReference type="InterPro" id="IPR006554">
    <property type="entry name" value="Helicase-like_DEXD_c2"/>
</dbReference>
<dbReference type="GO" id="GO:0003678">
    <property type="term" value="F:DNA helicase activity"/>
    <property type="evidence" value="ECO:0007669"/>
    <property type="project" value="InterPro"/>
</dbReference>
<evidence type="ECO:0000313" key="16">
    <source>
        <dbReference type="EMBL" id="KXA31589.1"/>
    </source>
</evidence>
<comment type="similarity">
    <text evidence="13">Belongs to the helicase family. DinG subfamily.</text>
</comment>
<keyword evidence="9" id="KW-0411">Iron-sulfur</keyword>
<keyword evidence="8" id="KW-0408">Iron</keyword>
<dbReference type="Gene3D" id="3.90.320.10">
    <property type="match status" value="1"/>
</dbReference>
<keyword evidence="4" id="KW-0227">DNA damage</keyword>
<dbReference type="GO" id="GO:0006281">
    <property type="term" value="P:DNA repair"/>
    <property type="evidence" value="ECO:0007669"/>
    <property type="project" value="UniProtKB-KW"/>
</dbReference>
<dbReference type="Gene3D" id="3.40.50.300">
    <property type="entry name" value="P-loop containing nucleotide triphosphate hydrolases"/>
    <property type="match status" value="2"/>
</dbReference>
<protein>
    <submittedName>
        <fullName evidence="16">DEAD2 domain protein</fullName>
    </submittedName>
</protein>
<evidence type="ECO:0000256" key="2">
    <source>
        <dbReference type="ARBA" id="ARBA00022723"/>
    </source>
</evidence>
<keyword evidence="1" id="KW-0004">4Fe-4S</keyword>
<dbReference type="GO" id="GO:0005524">
    <property type="term" value="F:ATP binding"/>
    <property type="evidence" value="ECO:0007669"/>
    <property type="project" value="UniProtKB-KW"/>
</dbReference>
<evidence type="ECO:0000256" key="8">
    <source>
        <dbReference type="ARBA" id="ARBA00023004"/>
    </source>
</evidence>
<keyword evidence="5" id="KW-0378">Hydrolase</keyword>
<dbReference type="InterPro" id="IPR006555">
    <property type="entry name" value="ATP-dep_Helicase_C"/>
</dbReference>
<dbReference type="Gene3D" id="1.10.275.30">
    <property type="match status" value="1"/>
</dbReference>
<name>A0A133PRZ5_9FIRM</name>
<dbReference type="Pfam" id="PF13307">
    <property type="entry name" value="Helicase_C_2"/>
    <property type="match status" value="1"/>
</dbReference>
<dbReference type="PATRIC" id="fig|54005.3.peg.308"/>
<feature type="domain" description="Helicase ATP-binding" evidence="15">
    <location>
        <begin position="179"/>
        <end position="425"/>
    </location>
</feature>
<keyword evidence="2" id="KW-0479">Metal-binding</keyword>
<dbReference type="Pfam" id="PF06733">
    <property type="entry name" value="DEAD_2"/>
    <property type="match status" value="1"/>
</dbReference>
<dbReference type="RefSeq" id="WP_060799630.1">
    <property type="nucleotide sequence ID" value="NZ_KQ957088.1"/>
</dbReference>
<proteinExistence type="inferred from homology"/>
<comment type="caution">
    <text evidence="16">The sequence shown here is derived from an EMBL/GenBank/DDBJ whole genome shotgun (WGS) entry which is preliminary data.</text>
</comment>
<dbReference type="PANTHER" id="PTHR11472">
    <property type="entry name" value="DNA REPAIR DEAD HELICASE RAD3/XP-D SUBFAMILY MEMBER"/>
    <property type="match status" value="1"/>
</dbReference>
<evidence type="ECO:0000256" key="6">
    <source>
        <dbReference type="ARBA" id="ARBA00022806"/>
    </source>
</evidence>
<dbReference type="InterPro" id="IPR010614">
    <property type="entry name" value="RAD3-like_helicase_DEAD"/>
</dbReference>
<dbReference type="InterPro" id="IPR027417">
    <property type="entry name" value="P-loop_NTPase"/>
</dbReference>
<evidence type="ECO:0000256" key="3">
    <source>
        <dbReference type="ARBA" id="ARBA00022741"/>
    </source>
</evidence>
<dbReference type="GO" id="GO:0046872">
    <property type="term" value="F:metal ion binding"/>
    <property type="evidence" value="ECO:0007669"/>
    <property type="project" value="UniProtKB-KW"/>
</dbReference>